<protein>
    <submittedName>
        <fullName evidence="1">Uncharacterized protein</fullName>
    </submittedName>
</protein>
<accession>A0A0B6TNN0</accession>
<dbReference type="HOGENOM" id="CLU_2632151_0_0_11"/>
<dbReference type="RefSeq" id="WP_042621946.1">
    <property type="nucleotide sequence ID" value="NZ_CP007790.1"/>
</dbReference>
<dbReference type="EMBL" id="CP007790">
    <property type="protein sequence ID" value="AJK69528.1"/>
    <property type="molecule type" value="Genomic_DNA"/>
</dbReference>
<gene>
    <name evidence="1" type="ORF">B840_09685</name>
</gene>
<dbReference type="OrthoDB" id="4210561at2"/>
<evidence type="ECO:0000313" key="1">
    <source>
        <dbReference type="EMBL" id="AJK69528.1"/>
    </source>
</evidence>
<organism evidence="1 2">
    <name type="scientific">Corynebacterium marinum DSM 44953</name>
    <dbReference type="NCBI Taxonomy" id="1224162"/>
    <lineage>
        <taxon>Bacteria</taxon>
        <taxon>Bacillati</taxon>
        <taxon>Actinomycetota</taxon>
        <taxon>Actinomycetes</taxon>
        <taxon>Mycobacteriales</taxon>
        <taxon>Corynebacteriaceae</taxon>
        <taxon>Corynebacterium</taxon>
    </lineage>
</organism>
<name>A0A0B6TNN0_9CORY</name>
<dbReference type="STRING" id="1224162.B840_09685"/>
<dbReference type="AlphaFoldDB" id="A0A0B6TNN0"/>
<evidence type="ECO:0000313" key="2">
    <source>
        <dbReference type="Proteomes" id="UP000031928"/>
    </source>
</evidence>
<dbReference type="Proteomes" id="UP000031928">
    <property type="component" value="Chromosome"/>
</dbReference>
<sequence length="77" mass="8667">MAVPELGAARILGRCSTLAPEFRWETARVEVQVAGRHVTIVQRRPFWQGLDEWSTHPVAPPALHRHGRVVEPVLARP</sequence>
<keyword evidence="2" id="KW-1185">Reference proteome</keyword>
<reference evidence="1 2" key="1">
    <citation type="submission" date="2014-05" db="EMBL/GenBank/DDBJ databases">
        <title>Complete genome sequence of Corynebacterium marinum DSM 44953.</title>
        <authorList>
            <person name="Schaffert L."/>
            <person name="Albersmeier A."/>
            <person name="Kalinowski J."/>
            <person name="Ruckert C."/>
        </authorList>
    </citation>
    <scope>NUCLEOTIDE SEQUENCE [LARGE SCALE GENOMIC DNA]</scope>
    <source>
        <strain evidence="1 2">DSM 44953</strain>
    </source>
</reference>
<proteinExistence type="predicted"/>
<dbReference type="KEGG" id="cmq:B840_09685"/>